<proteinExistence type="predicted"/>
<gene>
    <name evidence="1" type="ORF">E2C01_082527</name>
</gene>
<sequence>MERRESQGGPLASITCRKVVMAAATPSPPSPDLNISGCHQRLHFRARTQDVGVPTITRPLYFLHILFFPRSRHAALLLLLLSSSHGPHQPCLSSTIQPRFSVIFVATFRFVCFPRIYICTQTIAIPLLRIC</sequence>
<evidence type="ECO:0000313" key="2">
    <source>
        <dbReference type="Proteomes" id="UP000324222"/>
    </source>
</evidence>
<protein>
    <submittedName>
        <fullName evidence="1">Uncharacterized protein</fullName>
    </submittedName>
</protein>
<dbReference type="Proteomes" id="UP000324222">
    <property type="component" value="Unassembled WGS sequence"/>
</dbReference>
<reference evidence="1 2" key="1">
    <citation type="submission" date="2019-05" db="EMBL/GenBank/DDBJ databases">
        <title>Another draft genome of Portunus trituberculatus and its Hox gene families provides insights of decapod evolution.</title>
        <authorList>
            <person name="Jeong J.-H."/>
            <person name="Song I."/>
            <person name="Kim S."/>
            <person name="Choi T."/>
            <person name="Kim D."/>
            <person name="Ryu S."/>
            <person name="Kim W."/>
        </authorList>
    </citation>
    <scope>NUCLEOTIDE SEQUENCE [LARGE SCALE GENOMIC DNA]</scope>
    <source>
        <tissue evidence="1">Muscle</tissue>
    </source>
</reference>
<dbReference type="AlphaFoldDB" id="A0A5B7J141"/>
<comment type="caution">
    <text evidence="1">The sequence shown here is derived from an EMBL/GenBank/DDBJ whole genome shotgun (WGS) entry which is preliminary data.</text>
</comment>
<keyword evidence="2" id="KW-1185">Reference proteome</keyword>
<accession>A0A5B7J141</accession>
<evidence type="ECO:0000313" key="1">
    <source>
        <dbReference type="EMBL" id="MPC87656.1"/>
    </source>
</evidence>
<name>A0A5B7J141_PORTR</name>
<organism evidence="1 2">
    <name type="scientific">Portunus trituberculatus</name>
    <name type="common">Swimming crab</name>
    <name type="synonym">Neptunus trituberculatus</name>
    <dbReference type="NCBI Taxonomy" id="210409"/>
    <lineage>
        <taxon>Eukaryota</taxon>
        <taxon>Metazoa</taxon>
        <taxon>Ecdysozoa</taxon>
        <taxon>Arthropoda</taxon>
        <taxon>Crustacea</taxon>
        <taxon>Multicrustacea</taxon>
        <taxon>Malacostraca</taxon>
        <taxon>Eumalacostraca</taxon>
        <taxon>Eucarida</taxon>
        <taxon>Decapoda</taxon>
        <taxon>Pleocyemata</taxon>
        <taxon>Brachyura</taxon>
        <taxon>Eubrachyura</taxon>
        <taxon>Portunoidea</taxon>
        <taxon>Portunidae</taxon>
        <taxon>Portuninae</taxon>
        <taxon>Portunus</taxon>
    </lineage>
</organism>
<dbReference type="EMBL" id="VSRR010075188">
    <property type="protein sequence ID" value="MPC87656.1"/>
    <property type="molecule type" value="Genomic_DNA"/>
</dbReference>